<sequence>MASDNEACCESDPNFAVICGFLEKFGVTCGLANIDFLDLQDMLENNQEVPQELVDLHIKLLRKARKSVSSERWERAIIKLCHGFCSQDAWEIERFGYKKARLSSKLRILKELLEMQFDYNAKFKNEINKLSADELRTQPLGKDRHGHVYWFQSDNSCQIRVYKEDPDEETWSLVAK</sequence>
<dbReference type="GO" id="GO:0042393">
    <property type="term" value="F:histone binding"/>
    <property type="evidence" value="ECO:0007669"/>
    <property type="project" value="TreeGrafter"/>
</dbReference>
<gene>
    <name evidence="4" type="ORF">ILUMI_11656</name>
</gene>
<organism evidence="4 5">
    <name type="scientific">Ignelater luminosus</name>
    <name type="common">Cucubano</name>
    <name type="synonym">Pyrophorus luminosus</name>
    <dbReference type="NCBI Taxonomy" id="2038154"/>
    <lineage>
        <taxon>Eukaryota</taxon>
        <taxon>Metazoa</taxon>
        <taxon>Ecdysozoa</taxon>
        <taxon>Arthropoda</taxon>
        <taxon>Hexapoda</taxon>
        <taxon>Insecta</taxon>
        <taxon>Pterygota</taxon>
        <taxon>Neoptera</taxon>
        <taxon>Endopterygota</taxon>
        <taxon>Coleoptera</taxon>
        <taxon>Polyphaga</taxon>
        <taxon>Elateriformia</taxon>
        <taxon>Elateroidea</taxon>
        <taxon>Elateridae</taxon>
        <taxon>Agrypninae</taxon>
        <taxon>Pyrophorini</taxon>
        <taxon>Ignelater</taxon>
    </lineage>
</organism>
<dbReference type="OrthoDB" id="10055895at2759"/>
<dbReference type="EMBL" id="VTPC01006943">
    <property type="protein sequence ID" value="KAF2894528.1"/>
    <property type="molecule type" value="Genomic_DNA"/>
</dbReference>
<dbReference type="AlphaFoldDB" id="A0A8K0D124"/>
<dbReference type="GO" id="GO:0031213">
    <property type="term" value="C:RSF complex"/>
    <property type="evidence" value="ECO:0007669"/>
    <property type="project" value="InterPro"/>
</dbReference>
<dbReference type="InterPro" id="IPR028938">
    <property type="entry name" value="Rsf1-like"/>
</dbReference>
<dbReference type="Proteomes" id="UP000801492">
    <property type="component" value="Unassembled WGS sequence"/>
</dbReference>
<dbReference type="PANTHER" id="PTHR14296">
    <property type="entry name" value="REMODELING AND SPACING FACTOR 1"/>
    <property type="match status" value="1"/>
</dbReference>
<name>A0A8K0D124_IGNLU</name>
<evidence type="ECO:0000313" key="5">
    <source>
        <dbReference type="Proteomes" id="UP000801492"/>
    </source>
</evidence>
<evidence type="ECO:0000256" key="1">
    <source>
        <dbReference type="ARBA" id="ARBA00004123"/>
    </source>
</evidence>
<keyword evidence="2" id="KW-0539">Nucleus</keyword>
<evidence type="ECO:0000259" key="3">
    <source>
        <dbReference type="PROSITE" id="PS50827"/>
    </source>
</evidence>
<evidence type="ECO:0000256" key="2">
    <source>
        <dbReference type="ARBA" id="ARBA00023242"/>
    </source>
</evidence>
<dbReference type="PANTHER" id="PTHR14296:SF16">
    <property type="entry name" value="REMODELING AND SPACING FACTOR 1"/>
    <property type="match status" value="1"/>
</dbReference>
<feature type="domain" description="DDT" evidence="3">
    <location>
        <begin position="9"/>
        <end position="70"/>
    </location>
</feature>
<dbReference type="PROSITE" id="PS50827">
    <property type="entry name" value="DDT"/>
    <property type="match status" value="1"/>
</dbReference>
<accession>A0A8K0D124</accession>
<protein>
    <recommendedName>
        <fullName evidence="3">DDT domain-containing protein</fullName>
    </recommendedName>
</protein>
<dbReference type="InterPro" id="IPR018501">
    <property type="entry name" value="DDT_dom"/>
</dbReference>
<keyword evidence="5" id="KW-1185">Reference proteome</keyword>
<evidence type="ECO:0000313" key="4">
    <source>
        <dbReference type="EMBL" id="KAF2894528.1"/>
    </source>
</evidence>
<comment type="caution">
    <text evidence="4">The sequence shown here is derived from an EMBL/GenBank/DDBJ whole genome shotgun (WGS) entry which is preliminary data.</text>
</comment>
<comment type="subcellular location">
    <subcellularLocation>
        <location evidence="1">Nucleus</location>
    </subcellularLocation>
</comment>
<dbReference type="GO" id="GO:0045892">
    <property type="term" value="P:negative regulation of DNA-templated transcription"/>
    <property type="evidence" value="ECO:0007669"/>
    <property type="project" value="TreeGrafter"/>
</dbReference>
<proteinExistence type="predicted"/>
<reference evidence="4" key="1">
    <citation type="submission" date="2019-08" db="EMBL/GenBank/DDBJ databases">
        <title>The genome of the North American firefly Photinus pyralis.</title>
        <authorList>
            <consortium name="Photinus pyralis genome working group"/>
            <person name="Fallon T.R."/>
            <person name="Sander Lower S.E."/>
            <person name="Weng J.-K."/>
        </authorList>
    </citation>
    <scope>NUCLEOTIDE SEQUENCE</scope>
    <source>
        <strain evidence="4">TRF0915ILg1</strain>
        <tissue evidence="4">Whole body</tissue>
    </source>
</reference>